<proteinExistence type="inferred from homology"/>
<keyword evidence="7" id="KW-0862">Zinc</keyword>
<dbReference type="GO" id="GO:0006364">
    <property type="term" value="P:rRNA processing"/>
    <property type="evidence" value="ECO:0007669"/>
    <property type="project" value="InterPro"/>
</dbReference>
<dbReference type="InterPro" id="IPR023091">
    <property type="entry name" value="MetalPrtase_cat_dom_sf_prd"/>
</dbReference>
<dbReference type="Pfam" id="PF02130">
    <property type="entry name" value="YbeY"/>
    <property type="match status" value="1"/>
</dbReference>
<keyword evidence="5" id="KW-0255">Endonuclease</keyword>
<accession>A0A1F4UCI2</accession>
<evidence type="ECO:0000256" key="1">
    <source>
        <dbReference type="ARBA" id="ARBA00001947"/>
    </source>
</evidence>
<dbReference type="GO" id="GO:0004222">
    <property type="term" value="F:metalloendopeptidase activity"/>
    <property type="evidence" value="ECO:0007669"/>
    <property type="project" value="InterPro"/>
</dbReference>
<sequence>MKVNIFNRSKRIIINKRTLSQIIQQTIKKEKCTFDQVNIIITTDRYMRKLNNRYLKKDRATNVIAFNLGAVGEIYVSAELARDRYDLHFFIIHGTLHICGYNDGSVLDRKLIDSKTLKLLENV</sequence>
<evidence type="ECO:0000313" key="9">
    <source>
        <dbReference type="Proteomes" id="UP000177025"/>
    </source>
</evidence>
<evidence type="ECO:0000313" key="8">
    <source>
        <dbReference type="EMBL" id="OGC41963.1"/>
    </source>
</evidence>
<dbReference type="Gene3D" id="3.40.390.30">
    <property type="entry name" value="Metalloproteases ('zincins'), catalytic domain"/>
    <property type="match status" value="1"/>
</dbReference>
<comment type="caution">
    <text evidence="8">The sequence shown here is derived from an EMBL/GenBank/DDBJ whole genome shotgun (WGS) entry which is preliminary data.</text>
</comment>
<evidence type="ECO:0000256" key="4">
    <source>
        <dbReference type="ARBA" id="ARBA00022723"/>
    </source>
</evidence>
<keyword evidence="3" id="KW-0540">Nuclease</keyword>
<reference evidence="8 9" key="1">
    <citation type="journal article" date="2016" name="Nat. Commun.">
        <title>Thousands of microbial genomes shed light on interconnected biogeochemical processes in an aquifer system.</title>
        <authorList>
            <person name="Anantharaman K."/>
            <person name="Brown C.T."/>
            <person name="Hug L.A."/>
            <person name="Sharon I."/>
            <person name="Castelle C.J."/>
            <person name="Probst A.J."/>
            <person name="Thomas B.C."/>
            <person name="Singh A."/>
            <person name="Wilkins M.J."/>
            <person name="Karaoz U."/>
            <person name="Brodie E.L."/>
            <person name="Williams K.H."/>
            <person name="Hubbard S.S."/>
            <person name="Banfield J.F."/>
        </authorList>
    </citation>
    <scope>NUCLEOTIDE SEQUENCE [LARGE SCALE GENOMIC DNA]</scope>
</reference>
<dbReference type="AlphaFoldDB" id="A0A1F4UCI2"/>
<name>A0A1F4UCI2_UNCW3</name>
<evidence type="ECO:0000256" key="5">
    <source>
        <dbReference type="ARBA" id="ARBA00022759"/>
    </source>
</evidence>
<evidence type="ECO:0000256" key="6">
    <source>
        <dbReference type="ARBA" id="ARBA00022801"/>
    </source>
</evidence>
<dbReference type="Proteomes" id="UP000177025">
    <property type="component" value="Unassembled WGS sequence"/>
</dbReference>
<gene>
    <name evidence="8" type="ORF">A2Y85_06525</name>
</gene>
<dbReference type="EMBL" id="MEUM01000088">
    <property type="protein sequence ID" value="OGC41963.1"/>
    <property type="molecule type" value="Genomic_DNA"/>
</dbReference>
<comment type="cofactor">
    <cofactor evidence="1">
        <name>Zn(2+)</name>
        <dbReference type="ChEBI" id="CHEBI:29105"/>
    </cofactor>
</comment>
<protein>
    <submittedName>
        <fullName evidence="8">rRNA maturation RNase YbeY</fullName>
    </submittedName>
</protein>
<dbReference type="NCBIfam" id="TIGR00043">
    <property type="entry name" value="rRNA maturation RNase YbeY"/>
    <property type="match status" value="1"/>
</dbReference>
<organism evidence="8 9">
    <name type="scientific">candidate division WOR-3 bacterium RBG_13_43_14</name>
    <dbReference type="NCBI Taxonomy" id="1802590"/>
    <lineage>
        <taxon>Bacteria</taxon>
        <taxon>Bacteria division WOR-3</taxon>
    </lineage>
</organism>
<comment type="similarity">
    <text evidence="2">Belongs to the endoribonuclease YbeY family.</text>
</comment>
<dbReference type="InterPro" id="IPR002036">
    <property type="entry name" value="YbeY"/>
</dbReference>
<keyword evidence="6" id="KW-0378">Hydrolase</keyword>
<dbReference type="GO" id="GO:0046872">
    <property type="term" value="F:metal ion binding"/>
    <property type="evidence" value="ECO:0007669"/>
    <property type="project" value="UniProtKB-KW"/>
</dbReference>
<keyword evidence="4" id="KW-0479">Metal-binding</keyword>
<dbReference type="SUPFAM" id="SSF55486">
    <property type="entry name" value="Metalloproteases ('zincins'), catalytic domain"/>
    <property type="match status" value="1"/>
</dbReference>
<dbReference type="GO" id="GO:0004519">
    <property type="term" value="F:endonuclease activity"/>
    <property type="evidence" value="ECO:0007669"/>
    <property type="project" value="UniProtKB-KW"/>
</dbReference>
<evidence type="ECO:0000256" key="7">
    <source>
        <dbReference type="ARBA" id="ARBA00022833"/>
    </source>
</evidence>
<evidence type="ECO:0000256" key="3">
    <source>
        <dbReference type="ARBA" id="ARBA00022722"/>
    </source>
</evidence>
<evidence type="ECO:0000256" key="2">
    <source>
        <dbReference type="ARBA" id="ARBA00010875"/>
    </source>
</evidence>